<feature type="transmembrane region" description="Helical" evidence="1">
    <location>
        <begin position="78"/>
        <end position="99"/>
    </location>
</feature>
<protein>
    <recommendedName>
        <fullName evidence="4">DUF2842 domain-containing protein</fullName>
    </recommendedName>
</protein>
<dbReference type="AlphaFoldDB" id="A0A2A4B8K1"/>
<organism evidence="2 3">
    <name type="scientific">Sphingomonas spermidinifaciens</name>
    <dbReference type="NCBI Taxonomy" id="1141889"/>
    <lineage>
        <taxon>Bacteria</taxon>
        <taxon>Pseudomonadati</taxon>
        <taxon>Pseudomonadota</taxon>
        <taxon>Alphaproteobacteria</taxon>
        <taxon>Sphingomonadales</taxon>
        <taxon>Sphingomonadaceae</taxon>
        <taxon>Sphingomonas</taxon>
    </lineage>
</organism>
<accession>A0A2A4B8K1</accession>
<dbReference type="Pfam" id="PF11003">
    <property type="entry name" value="DUF2842"/>
    <property type="match status" value="1"/>
</dbReference>
<keyword evidence="1" id="KW-0812">Transmembrane</keyword>
<evidence type="ECO:0000313" key="3">
    <source>
        <dbReference type="Proteomes" id="UP000218366"/>
    </source>
</evidence>
<dbReference type="InterPro" id="IPR021265">
    <property type="entry name" value="DUF2842"/>
</dbReference>
<keyword evidence="3" id="KW-1185">Reference proteome</keyword>
<dbReference type="Proteomes" id="UP000218366">
    <property type="component" value="Unassembled WGS sequence"/>
</dbReference>
<comment type="caution">
    <text evidence="2">The sequence shown here is derived from an EMBL/GenBank/DDBJ whole genome shotgun (WGS) entry which is preliminary data.</text>
</comment>
<proteinExistence type="predicted"/>
<sequence length="109" mass="11902">MATGRRLVGATGAVAARRSVGPAACRYRHRIGFHRKDRSPVNPSWRKPAGALLIVVLIVLWAVLVASFSGAIGSLHPLAQALVYIVTGIVWIAPLKPLLRWMETGRWRA</sequence>
<evidence type="ECO:0000256" key="1">
    <source>
        <dbReference type="SAM" id="Phobius"/>
    </source>
</evidence>
<evidence type="ECO:0000313" key="2">
    <source>
        <dbReference type="EMBL" id="PCD04119.1"/>
    </source>
</evidence>
<keyword evidence="1" id="KW-1133">Transmembrane helix</keyword>
<name>A0A2A4B8K1_9SPHN</name>
<evidence type="ECO:0008006" key="4">
    <source>
        <dbReference type="Google" id="ProtNLM"/>
    </source>
</evidence>
<gene>
    <name evidence="2" type="ORF">COC42_07390</name>
</gene>
<dbReference type="OrthoDB" id="7510023at2"/>
<dbReference type="EMBL" id="NWMW01000001">
    <property type="protein sequence ID" value="PCD04119.1"/>
    <property type="molecule type" value="Genomic_DNA"/>
</dbReference>
<keyword evidence="1" id="KW-0472">Membrane</keyword>
<feature type="transmembrane region" description="Helical" evidence="1">
    <location>
        <begin position="51"/>
        <end position="72"/>
    </location>
</feature>
<reference evidence="2 3" key="1">
    <citation type="submission" date="2017-09" db="EMBL/GenBank/DDBJ databases">
        <title>Sphingomonas spermidinifaciens 9NM-10, whole genome shotgun sequence.</title>
        <authorList>
            <person name="Feng G."/>
            <person name="Zhu H."/>
        </authorList>
    </citation>
    <scope>NUCLEOTIDE SEQUENCE [LARGE SCALE GENOMIC DNA]</scope>
    <source>
        <strain evidence="2 3">9NM-10</strain>
    </source>
</reference>